<keyword evidence="1 4" id="KW-0489">Methyltransferase</keyword>
<dbReference type="CDD" id="cd02440">
    <property type="entry name" value="AdoMet_MTases"/>
    <property type="match status" value="1"/>
</dbReference>
<dbReference type="EMBL" id="CP032412">
    <property type="protein sequence ID" value="AYB43409.1"/>
    <property type="molecule type" value="Genomic_DNA"/>
</dbReference>
<evidence type="ECO:0000256" key="3">
    <source>
        <dbReference type="SAM" id="MobiDB-lite"/>
    </source>
</evidence>
<evidence type="ECO:0000256" key="2">
    <source>
        <dbReference type="ARBA" id="ARBA00022679"/>
    </source>
</evidence>
<dbReference type="GO" id="GO:0052913">
    <property type="term" value="F:16S rRNA (guanine(966)-N(2))-methyltransferase activity"/>
    <property type="evidence" value="ECO:0007669"/>
    <property type="project" value="UniProtKB-EC"/>
</dbReference>
<evidence type="ECO:0000313" key="5">
    <source>
        <dbReference type="Proteomes" id="UP000266552"/>
    </source>
</evidence>
<dbReference type="PANTHER" id="PTHR43542">
    <property type="entry name" value="METHYLTRANSFERASE"/>
    <property type="match status" value="1"/>
</dbReference>
<dbReference type="PIRSF" id="PIRSF004553">
    <property type="entry name" value="CHP00095"/>
    <property type="match status" value="1"/>
</dbReference>
<evidence type="ECO:0000313" key="4">
    <source>
        <dbReference type="EMBL" id="AYB43409.1"/>
    </source>
</evidence>
<dbReference type="PROSITE" id="PS00092">
    <property type="entry name" value="N6_MTASE"/>
    <property type="match status" value="1"/>
</dbReference>
<sequence>MRVVSGSAKGRPLKSVPGTSTRPTTDKVKESIFSMIGPYFEGGIALDLFAGTGGLGIEALSRGMDRAVFIDVEPKSISTIKDNLKAARLEESAEVYRNDAARALKALEKRGYGFDLVFLDPPYRFKNGDELMLDMAERGLLEHSALVVLEYESSYNYAEEFGDFHCIRTAKYGETAISIYRYDTAHDQASELDEEELHDDK</sequence>
<proteinExistence type="predicted"/>
<keyword evidence="2 4" id="KW-0808">Transferase</keyword>
<dbReference type="InterPro" id="IPR002052">
    <property type="entry name" value="DNA_methylase_N6_adenine_CS"/>
</dbReference>
<dbReference type="PANTHER" id="PTHR43542:SF1">
    <property type="entry name" value="METHYLTRANSFERASE"/>
    <property type="match status" value="1"/>
</dbReference>
<dbReference type="EC" id="2.1.1.171" evidence="4"/>
<organism evidence="4 5">
    <name type="scientific">Paenibacillus lautus</name>
    <name type="common">Bacillus lautus</name>
    <dbReference type="NCBI Taxonomy" id="1401"/>
    <lineage>
        <taxon>Bacteria</taxon>
        <taxon>Bacillati</taxon>
        <taxon>Bacillota</taxon>
        <taxon>Bacilli</taxon>
        <taxon>Bacillales</taxon>
        <taxon>Paenibacillaceae</taxon>
        <taxon>Paenibacillus</taxon>
    </lineage>
</organism>
<dbReference type="NCBIfam" id="TIGR00095">
    <property type="entry name" value="16S rRNA (guanine(966)-N(2))-methyltransferase RsmD"/>
    <property type="match status" value="1"/>
</dbReference>
<dbReference type="KEGG" id="plw:D5F53_08985"/>
<dbReference type="InterPro" id="IPR004398">
    <property type="entry name" value="RNA_MeTrfase_RsmD"/>
</dbReference>
<dbReference type="Proteomes" id="UP000266552">
    <property type="component" value="Chromosome"/>
</dbReference>
<protein>
    <submittedName>
        <fullName evidence="4">16S rRNA (Guanine(966)-N(2))-methyltransferase RsmD</fullName>
        <ecNumber evidence="4">2.1.1.171</ecNumber>
    </submittedName>
</protein>
<name>A0A385TIB3_PAELA</name>
<dbReference type="SUPFAM" id="SSF53335">
    <property type="entry name" value="S-adenosyl-L-methionine-dependent methyltransferases"/>
    <property type="match status" value="1"/>
</dbReference>
<dbReference type="RefSeq" id="WP_119847418.1">
    <property type="nucleotide sequence ID" value="NZ_CP032412.1"/>
</dbReference>
<feature type="region of interest" description="Disordered" evidence="3">
    <location>
        <begin position="1"/>
        <end position="25"/>
    </location>
</feature>
<accession>A0A385TIB3</accession>
<dbReference type="Pfam" id="PF03602">
    <property type="entry name" value="Cons_hypoth95"/>
    <property type="match status" value="1"/>
</dbReference>
<dbReference type="Gene3D" id="3.40.50.150">
    <property type="entry name" value="Vaccinia Virus protein VP39"/>
    <property type="match status" value="1"/>
</dbReference>
<reference evidence="4 5" key="1">
    <citation type="submission" date="2018-09" db="EMBL/GenBank/DDBJ databases">
        <title>Genome Sequence of Paenibacillus lautus Strain E7593-69, Azo Dye-Degrading Bacteria, Isolated from Commercial Tattoo Inks.</title>
        <authorList>
            <person name="Nho S.W."/>
            <person name="Kim S.-J."/>
            <person name="Kweon O."/>
            <person name="Cerniglia C.E."/>
        </authorList>
    </citation>
    <scope>NUCLEOTIDE SEQUENCE [LARGE SCALE GENOMIC DNA]</scope>
    <source>
        <strain evidence="4 5">E7593-69</strain>
    </source>
</reference>
<keyword evidence="5" id="KW-1185">Reference proteome</keyword>
<gene>
    <name evidence="4" type="primary">rsmD</name>
    <name evidence="4" type="ORF">D5F53_08985</name>
</gene>
<evidence type="ECO:0000256" key="1">
    <source>
        <dbReference type="ARBA" id="ARBA00022603"/>
    </source>
</evidence>
<dbReference type="InterPro" id="IPR029063">
    <property type="entry name" value="SAM-dependent_MTases_sf"/>
</dbReference>
<dbReference type="GO" id="GO:0003676">
    <property type="term" value="F:nucleic acid binding"/>
    <property type="evidence" value="ECO:0007669"/>
    <property type="project" value="InterPro"/>
</dbReference>
<dbReference type="AlphaFoldDB" id="A0A385TIB3"/>